<dbReference type="PANTHER" id="PTHR12153:SF15">
    <property type="entry name" value="PROTEIN ADENYLYLTRANSFERASE SELO, MITOCHONDRIAL"/>
    <property type="match status" value="1"/>
</dbReference>
<gene>
    <name evidence="1" type="ORF">GSONMT00040607001</name>
</gene>
<accession>A0A060XAF5</accession>
<evidence type="ECO:0000313" key="1">
    <source>
        <dbReference type="EMBL" id="CDQ73820.1"/>
    </source>
</evidence>
<dbReference type="PaxDb" id="8022-A0A060XAF5"/>
<dbReference type="STRING" id="8022.A0A060XAF5"/>
<reference evidence="1" key="1">
    <citation type="journal article" date="2014" name="Nat. Commun.">
        <title>The rainbow trout genome provides novel insights into evolution after whole-genome duplication in vertebrates.</title>
        <authorList>
            <person name="Berthelot C."/>
            <person name="Brunet F."/>
            <person name="Chalopin D."/>
            <person name="Juanchich A."/>
            <person name="Bernard M."/>
            <person name="Noel B."/>
            <person name="Bento P."/>
            <person name="Da Silva C."/>
            <person name="Labadie K."/>
            <person name="Alberti A."/>
            <person name="Aury J.M."/>
            <person name="Louis A."/>
            <person name="Dehais P."/>
            <person name="Bardou P."/>
            <person name="Montfort J."/>
            <person name="Klopp C."/>
            <person name="Cabau C."/>
            <person name="Gaspin C."/>
            <person name="Thorgaard G.H."/>
            <person name="Boussaha M."/>
            <person name="Quillet E."/>
            <person name="Guyomard R."/>
            <person name="Galiana D."/>
            <person name="Bobe J."/>
            <person name="Volff J.N."/>
            <person name="Genet C."/>
            <person name="Wincker P."/>
            <person name="Jaillon O."/>
            <person name="Roest Crollius H."/>
            <person name="Guiguen Y."/>
        </authorList>
    </citation>
    <scope>NUCLEOTIDE SEQUENCE [LARGE SCALE GENOMIC DNA]</scope>
</reference>
<evidence type="ECO:0008006" key="3">
    <source>
        <dbReference type="Google" id="ProtNLM"/>
    </source>
</evidence>
<organism evidence="1 2">
    <name type="scientific">Oncorhynchus mykiss</name>
    <name type="common">Rainbow trout</name>
    <name type="synonym">Salmo gairdneri</name>
    <dbReference type="NCBI Taxonomy" id="8022"/>
    <lineage>
        <taxon>Eukaryota</taxon>
        <taxon>Metazoa</taxon>
        <taxon>Chordata</taxon>
        <taxon>Craniata</taxon>
        <taxon>Vertebrata</taxon>
        <taxon>Euteleostomi</taxon>
        <taxon>Actinopterygii</taxon>
        <taxon>Neopterygii</taxon>
        <taxon>Teleostei</taxon>
        <taxon>Protacanthopterygii</taxon>
        <taxon>Salmoniformes</taxon>
        <taxon>Salmonidae</taxon>
        <taxon>Salmoninae</taxon>
        <taxon>Oncorhynchus</taxon>
    </lineage>
</organism>
<proteinExistence type="predicted"/>
<dbReference type="AlphaFoldDB" id="A0A060XAF5"/>
<name>A0A060XAF5_ONCMY</name>
<dbReference type="Proteomes" id="UP000193380">
    <property type="component" value="Unassembled WGS sequence"/>
</dbReference>
<protein>
    <recommendedName>
        <fullName evidence="3">Selenoprotein O</fullName>
    </recommendedName>
</protein>
<evidence type="ECO:0000313" key="2">
    <source>
        <dbReference type="Proteomes" id="UP000193380"/>
    </source>
</evidence>
<reference evidence="1" key="2">
    <citation type="submission" date="2014-03" db="EMBL/GenBank/DDBJ databases">
        <authorList>
            <person name="Genoscope - CEA"/>
        </authorList>
    </citation>
    <scope>NUCLEOTIDE SEQUENCE</scope>
</reference>
<dbReference type="PANTHER" id="PTHR12153">
    <property type="entry name" value="SELENOPROTEIN O"/>
    <property type="match status" value="1"/>
</dbReference>
<dbReference type="EMBL" id="FR904930">
    <property type="protein sequence ID" value="CDQ73820.1"/>
    <property type="molecule type" value="Genomic_DNA"/>
</dbReference>
<sequence length="151" mass="16968">MVSERRTVTMKLGVARRSCWRSRPSTERTGSPPTALCCDWCSKRLVEGQRAVQALQEERVKVMNGTNPQYVLRNYITQNTIESAENGDFSEVQRLLKVLENTFSTQPGLEQLSWLDQGVVEEQGEMEQQVAEAAASQMCVPYDSKPPSLGQ</sequence>